<dbReference type="PANTHER" id="PTHR43032">
    <property type="entry name" value="PROTEIN-METHIONINE-SULFOXIDE REDUCTASE"/>
    <property type="match status" value="1"/>
</dbReference>
<feature type="transmembrane region" description="Helical" evidence="2">
    <location>
        <begin position="37"/>
        <end position="66"/>
    </location>
</feature>
<evidence type="ECO:0000313" key="5">
    <source>
        <dbReference type="Proteomes" id="UP000301309"/>
    </source>
</evidence>
<evidence type="ECO:0000256" key="2">
    <source>
        <dbReference type="SAM" id="Phobius"/>
    </source>
</evidence>
<dbReference type="SUPFAM" id="SSF56524">
    <property type="entry name" value="Oxidoreductase molybdopterin-binding domain"/>
    <property type="match status" value="1"/>
</dbReference>
<feature type="compositionally biased region" description="Low complexity" evidence="1">
    <location>
        <begin position="675"/>
        <end position="686"/>
    </location>
</feature>
<keyword evidence="2" id="KW-0472">Membrane</keyword>
<organism evidence="4 5">
    <name type="scientific">Streptomyces violaceusniger</name>
    <dbReference type="NCBI Taxonomy" id="68280"/>
    <lineage>
        <taxon>Bacteria</taxon>
        <taxon>Bacillati</taxon>
        <taxon>Actinomycetota</taxon>
        <taxon>Actinomycetes</taxon>
        <taxon>Kitasatosporales</taxon>
        <taxon>Streptomycetaceae</taxon>
        <taxon>Streptomyces</taxon>
        <taxon>Streptomyces violaceusniger group</taxon>
    </lineage>
</organism>
<dbReference type="PRINTS" id="PR00407">
    <property type="entry name" value="EUMOPTERIN"/>
</dbReference>
<protein>
    <recommendedName>
        <fullName evidence="3">Oxidoreductase molybdopterin-binding domain-containing protein</fullName>
    </recommendedName>
</protein>
<feature type="transmembrane region" description="Helical" evidence="2">
    <location>
        <begin position="104"/>
        <end position="124"/>
    </location>
</feature>
<evidence type="ECO:0000259" key="3">
    <source>
        <dbReference type="Pfam" id="PF00174"/>
    </source>
</evidence>
<keyword evidence="2" id="KW-0812">Transmembrane</keyword>
<dbReference type="GO" id="GO:0016491">
    <property type="term" value="F:oxidoreductase activity"/>
    <property type="evidence" value="ECO:0007669"/>
    <property type="project" value="InterPro"/>
</dbReference>
<keyword evidence="5" id="KW-1185">Reference proteome</keyword>
<feature type="transmembrane region" description="Helical" evidence="2">
    <location>
        <begin position="243"/>
        <end position="261"/>
    </location>
</feature>
<keyword evidence="2" id="KW-1133">Transmembrane helix</keyword>
<feature type="region of interest" description="Disordered" evidence="1">
    <location>
        <begin position="496"/>
        <end position="527"/>
    </location>
</feature>
<feature type="region of interest" description="Disordered" evidence="1">
    <location>
        <begin position="659"/>
        <end position="686"/>
    </location>
</feature>
<feature type="region of interest" description="Disordered" evidence="1">
    <location>
        <begin position="213"/>
        <end position="237"/>
    </location>
</feature>
<name>A0A4D4LGU7_STRVO</name>
<dbReference type="Pfam" id="PF00174">
    <property type="entry name" value="Oxidored_molyb"/>
    <property type="match status" value="1"/>
</dbReference>
<evidence type="ECO:0000256" key="1">
    <source>
        <dbReference type="SAM" id="MobiDB-lite"/>
    </source>
</evidence>
<dbReference type="EMBL" id="BJHW01000001">
    <property type="protein sequence ID" value="GDY57333.1"/>
    <property type="molecule type" value="Genomic_DNA"/>
</dbReference>
<feature type="transmembrane region" description="Helical" evidence="2">
    <location>
        <begin position="177"/>
        <end position="198"/>
    </location>
</feature>
<gene>
    <name evidence="4" type="ORF">SVIO_079560</name>
</gene>
<feature type="compositionally biased region" description="Basic and acidic residues" evidence="1">
    <location>
        <begin position="213"/>
        <end position="223"/>
    </location>
</feature>
<comment type="caution">
    <text evidence="4">The sequence shown here is derived from an EMBL/GenBank/DDBJ whole genome shotgun (WGS) entry which is preliminary data.</text>
</comment>
<accession>A0A4D4LGU7</accession>
<feature type="transmembrane region" description="Helical" evidence="2">
    <location>
        <begin position="145"/>
        <end position="165"/>
    </location>
</feature>
<dbReference type="InterPro" id="IPR000572">
    <property type="entry name" value="OxRdtase_Mopterin-bd_dom"/>
</dbReference>
<dbReference type="PANTHER" id="PTHR43032:SF2">
    <property type="entry name" value="BLL0505 PROTEIN"/>
    <property type="match status" value="1"/>
</dbReference>
<feature type="compositionally biased region" description="Polar residues" evidence="1">
    <location>
        <begin position="662"/>
        <end position="674"/>
    </location>
</feature>
<sequence length="686" mass="73649">MGSRPLPAVRRTYGHAMSHPPRTDRDRRALWRSPLRGPWLTSVFGLVLLFGIPVLFVTGLLSYAAYDPDLSPVNDETPDKGLLGFYLFSWPTDPSWLYRVTQGVHVTLGVVLVPVLLAKLWSVIPKLFAWPPVRSLGHALERFSLLLLVGGGLFEFATGVLNVQLDYVFPGSFYPLHFYGAWIFMAALVVHVALRLPLMVRALRSRELRAELRTRTADTRPEPPDETGLVSPRPAAPTMSRRGALAMVGTGSFALLVVTAGQSIGGPLRTSALLAPHGRDPGRGPNGFQINKTAVAVGIRARDIGPDWRLVVRGAAGRETVLTRERLLRLEHHGAALPIACVEGWSTADQRWEGVRLADLAALVGHADRPPKVLVESVQRHGSFRSVVLSEHQVRDPRSLLALRVNGADLSPDHGYPARVIVPGAPGVHNTKWVGRLTFGGRHEDSRAEPWWAAAAGRRVAAAAGAASVLLRADRLRRGEAAERRLVRDRAVVRRGRRPPRPGAAAAVRARRPRRGGRAPGPGPLDQPCAGARLRLRCVAAGVVPADPRPTGAPLRARDRAERRRLLAALAADHRRTLRRLGAVAADPGGDPGVAASPGGSRWGRVGHFGGFGGFGRGAEAARRARRAQPAMTAAQATAYPSVPTHAPSSTARAVTYCATPASGTPSHSQRPSMATSATTSSAYQG</sequence>
<dbReference type="Gene3D" id="3.90.420.10">
    <property type="entry name" value="Oxidoreductase, molybdopterin-binding domain"/>
    <property type="match status" value="1"/>
</dbReference>
<dbReference type="InterPro" id="IPR008335">
    <property type="entry name" value="Mopterin_OxRdtase_euk"/>
</dbReference>
<dbReference type="InterPro" id="IPR036374">
    <property type="entry name" value="OxRdtase_Mopterin-bd_sf"/>
</dbReference>
<proteinExistence type="predicted"/>
<dbReference type="AlphaFoldDB" id="A0A4D4LGU7"/>
<dbReference type="Proteomes" id="UP000301309">
    <property type="component" value="Unassembled WGS sequence"/>
</dbReference>
<reference evidence="4 5" key="1">
    <citation type="journal article" date="2020" name="Int. J. Syst. Evol. Microbiol.">
        <title>Reclassification of Streptomyces castelarensis and Streptomyces sporoclivatus as later heterotypic synonyms of Streptomyces antimycoticus.</title>
        <authorList>
            <person name="Komaki H."/>
            <person name="Tamura T."/>
        </authorList>
    </citation>
    <scope>NUCLEOTIDE SEQUENCE [LARGE SCALE GENOMIC DNA]</scope>
    <source>
        <strain evidence="4 5">NBRC 13459</strain>
    </source>
</reference>
<evidence type="ECO:0000313" key="4">
    <source>
        <dbReference type="EMBL" id="GDY57333.1"/>
    </source>
</evidence>
<feature type="domain" description="Oxidoreductase molybdopterin-binding" evidence="3">
    <location>
        <begin position="307"/>
        <end position="445"/>
    </location>
</feature>
<dbReference type="CDD" id="cd00321">
    <property type="entry name" value="SO_family_Moco"/>
    <property type="match status" value="1"/>
</dbReference>